<reference evidence="1" key="1">
    <citation type="submission" date="2021-05" db="EMBL/GenBank/DDBJ databases">
        <authorList>
            <person name="Pietrasiak N."/>
            <person name="Ward R."/>
            <person name="Stajich J.E."/>
            <person name="Kurbessoian T."/>
        </authorList>
    </citation>
    <scope>NUCLEOTIDE SEQUENCE</scope>
    <source>
        <strain evidence="1">HA4357-MV3</strain>
    </source>
</reference>
<name>A0A9E3H280_9NOST</name>
<evidence type="ECO:0000313" key="2">
    <source>
        <dbReference type="Proteomes" id="UP000813215"/>
    </source>
</evidence>
<comment type="caution">
    <text evidence="1">The sequence shown here is derived from an EMBL/GenBank/DDBJ whole genome shotgun (WGS) entry which is preliminary data.</text>
</comment>
<gene>
    <name evidence="1" type="ORF">KME28_00160</name>
</gene>
<dbReference type="EMBL" id="JAHHHW010000002">
    <property type="protein sequence ID" value="MBW4430210.1"/>
    <property type="molecule type" value="Genomic_DNA"/>
</dbReference>
<proteinExistence type="predicted"/>
<sequence length="66" mass="7785">MWHDFGFWITLRVAAEESMDFGFIRLQGLPTLDDQFWFCSSRFAVGVFPQKFLSKIYNPEFKIGSQ</sequence>
<organism evidence="1 2">
    <name type="scientific">Pelatocladus maniniholoensis HA4357-MV3</name>
    <dbReference type="NCBI Taxonomy" id="1117104"/>
    <lineage>
        <taxon>Bacteria</taxon>
        <taxon>Bacillati</taxon>
        <taxon>Cyanobacteriota</taxon>
        <taxon>Cyanophyceae</taxon>
        <taxon>Nostocales</taxon>
        <taxon>Nostocaceae</taxon>
        <taxon>Pelatocladus</taxon>
    </lineage>
</organism>
<reference evidence="1" key="2">
    <citation type="journal article" date="2022" name="Microbiol. Resour. Announc.">
        <title>Metagenome Sequencing to Explore Phylogenomics of Terrestrial Cyanobacteria.</title>
        <authorList>
            <person name="Ward R.D."/>
            <person name="Stajich J.E."/>
            <person name="Johansen J.R."/>
            <person name="Huntemann M."/>
            <person name="Clum A."/>
            <person name="Foster B."/>
            <person name="Foster B."/>
            <person name="Roux S."/>
            <person name="Palaniappan K."/>
            <person name="Varghese N."/>
            <person name="Mukherjee S."/>
            <person name="Reddy T.B.K."/>
            <person name="Daum C."/>
            <person name="Copeland A."/>
            <person name="Chen I.A."/>
            <person name="Ivanova N.N."/>
            <person name="Kyrpides N.C."/>
            <person name="Shapiro N."/>
            <person name="Eloe-Fadrosh E.A."/>
            <person name="Pietrasiak N."/>
        </authorList>
    </citation>
    <scope>NUCLEOTIDE SEQUENCE</scope>
    <source>
        <strain evidence="1">HA4357-MV3</strain>
    </source>
</reference>
<dbReference type="Proteomes" id="UP000813215">
    <property type="component" value="Unassembled WGS sequence"/>
</dbReference>
<accession>A0A9E3H280</accession>
<dbReference type="AlphaFoldDB" id="A0A9E3H280"/>
<protein>
    <submittedName>
        <fullName evidence="1">Uncharacterized protein</fullName>
    </submittedName>
</protein>
<evidence type="ECO:0000313" key="1">
    <source>
        <dbReference type="EMBL" id="MBW4430210.1"/>
    </source>
</evidence>